<sequence>MSEHHERCEQHRERGEHGERQEHCERREHHERRWVSAHLFYHGDQDALITGAVKPAVERLRRAGQAHGFFFLRYWEGGPHVRLRVLADPEHAAQVRTAIEETSAAFYRASPSRSSMTAADYAESAPALAAVERMTAYDTELHPDNSVAFIDYAPETAVFGTGRALEAVERQLMAASAVALELIARGRTPGQRAMDAYAMLCGNRTLFTGILPELAYQTRFMVESGGAAAKLLGSEEFERHFEANKAHLRAGLETVWASTRGVALPAASVASTWLTTVRNLNDTLVELELLGKLDAQLDAYPVFDAPADVLEHINHLVPQLIVERCAHLMCNRLGISLAQETHLRLLLTRTAFDLCAV</sequence>
<evidence type="ECO:0000256" key="1">
    <source>
        <dbReference type="SAM" id="MobiDB-lite"/>
    </source>
</evidence>
<dbReference type="RefSeq" id="WP_030891357.1">
    <property type="nucleotide sequence ID" value="NZ_JBIRHZ010000019.1"/>
</dbReference>
<dbReference type="Proteomes" id="UP000037020">
    <property type="component" value="Unassembled WGS sequence"/>
</dbReference>
<name>A0ABR5JEW3_9ACTN</name>
<evidence type="ECO:0000313" key="3">
    <source>
        <dbReference type="EMBL" id="KOG91999.1"/>
    </source>
</evidence>
<organism evidence="3 4">
    <name type="scientific">Streptomyces varsoviensis</name>
    <dbReference type="NCBI Taxonomy" id="67373"/>
    <lineage>
        <taxon>Bacteria</taxon>
        <taxon>Bacillati</taxon>
        <taxon>Actinomycetota</taxon>
        <taxon>Actinomycetes</taxon>
        <taxon>Kitasatosporales</taxon>
        <taxon>Streptomycetaceae</taxon>
        <taxon>Streptomyces</taxon>
    </lineage>
</organism>
<feature type="domain" description="Thiopeptide-type bacteriocin biosynthesis" evidence="2">
    <location>
        <begin position="34"/>
        <end position="350"/>
    </location>
</feature>
<dbReference type="EMBL" id="LGUT01000003">
    <property type="protein sequence ID" value="KOG91999.1"/>
    <property type="molecule type" value="Genomic_DNA"/>
</dbReference>
<accession>A0ABR5JEW3</accession>
<keyword evidence="4" id="KW-1185">Reference proteome</keyword>
<dbReference type="Pfam" id="PF14028">
    <property type="entry name" value="Lant_dehydr_C"/>
    <property type="match status" value="1"/>
</dbReference>
<dbReference type="InterPro" id="IPR023809">
    <property type="entry name" value="Thiopep_bacteriocin_synth_dom"/>
</dbReference>
<evidence type="ECO:0000313" key="4">
    <source>
        <dbReference type="Proteomes" id="UP000037020"/>
    </source>
</evidence>
<feature type="region of interest" description="Disordered" evidence="1">
    <location>
        <begin position="1"/>
        <end position="24"/>
    </location>
</feature>
<protein>
    <recommendedName>
        <fullName evidence="2">Thiopeptide-type bacteriocin biosynthesis domain-containing protein</fullName>
    </recommendedName>
</protein>
<evidence type="ECO:0000259" key="2">
    <source>
        <dbReference type="Pfam" id="PF14028"/>
    </source>
</evidence>
<proteinExistence type="predicted"/>
<comment type="caution">
    <text evidence="3">The sequence shown here is derived from an EMBL/GenBank/DDBJ whole genome shotgun (WGS) entry which is preliminary data.</text>
</comment>
<reference evidence="3 4" key="1">
    <citation type="submission" date="2015-07" db="EMBL/GenBank/DDBJ databases">
        <authorList>
            <person name="Ju K.-S."/>
            <person name="Doroghazi J.R."/>
            <person name="Metcalf W.W."/>
        </authorList>
    </citation>
    <scope>NUCLEOTIDE SEQUENCE [LARGE SCALE GENOMIC DNA]</scope>
    <source>
        <strain evidence="3 4">NRRL B-3589</strain>
    </source>
</reference>
<gene>
    <name evidence="3" type="ORF">ADK38_00100</name>
</gene>